<accession>A0A1L7WRA0</accession>
<sequence>MSSPIRVGLMGLNRNTSTSNQVPGLWATKTHLPYILASPKFKLIAVCNSTIESSQTAIKNHNLGPEVAAYGSPEDLAKDPNVDMVIISVMVGKHYMLAKPALLAGKDIFVEWPLGASTAEAEEMAGLAKEHGCKTIVGLQARASPLIIKIKDLISSGKIGKVLSSTVISSFGGLPPGGMWPTGAEYYLDINSGGTPLSIFFGHFLDSFVHVLGDFKVLKSSMRTDYPLVDIVDMSGNVLQKDYRKTTPDGIQILGTLESGASASIAYYTATNPSIDGTGVRWMITGTKGQIEVTTPESQWQMGPPGTVLKARLGRGAEIETIDFEDLVEVKEVNERVFPAVNTARQYEAFVEGRTRDFPDFEAAVKTHKLLDRVKEEAGW</sequence>
<proteinExistence type="predicted"/>
<dbReference type="STRING" id="576137.A0A1L7WRA0"/>
<dbReference type="InterPro" id="IPR051317">
    <property type="entry name" value="Gfo/Idh/MocA_oxidoreduct"/>
</dbReference>
<feature type="domain" description="Gfo/Idh/MocA-like oxidoreductase N-terminal" evidence="1">
    <location>
        <begin position="26"/>
        <end position="138"/>
    </location>
</feature>
<dbReference type="Pfam" id="PF01408">
    <property type="entry name" value="GFO_IDH_MocA"/>
    <property type="match status" value="1"/>
</dbReference>
<organism evidence="3 4">
    <name type="scientific">Phialocephala subalpina</name>
    <dbReference type="NCBI Taxonomy" id="576137"/>
    <lineage>
        <taxon>Eukaryota</taxon>
        <taxon>Fungi</taxon>
        <taxon>Dikarya</taxon>
        <taxon>Ascomycota</taxon>
        <taxon>Pezizomycotina</taxon>
        <taxon>Leotiomycetes</taxon>
        <taxon>Helotiales</taxon>
        <taxon>Mollisiaceae</taxon>
        <taxon>Phialocephala</taxon>
        <taxon>Phialocephala fortinii species complex</taxon>
    </lineage>
</organism>
<dbReference type="Pfam" id="PF22685">
    <property type="entry name" value="Gal80p_C-like"/>
    <property type="match status" value="1"/>
</dbReference>
<protein>
    <submittedName>
        <fullName evidence="3">Related to dehydrogenases and related proteins</fullName>
    </submittedName>
</protein>
<gene>
    <name evidence="3" type="ORF">PAC_05183</name>
</gene>
<evidence type="ECO:0000259" key="2">
    <source>
        <dbReference type="Pfam" id="PF22685"/>
    </source>
</evidence>
<dbReference type="Gene3D" id="3.30.360.10">
    <property type="entry name" value="Dihydrodipicolinate Reductase, domain 2"/>
    <property type="match status" value="1"/>
</dbReference>
<dbReference type="AlphaFoldDB" id="A0A1L7WRA0"/>
<evidence type="ECO:0000259" key="1">
    <source>
        <dbReference type="Pfam" id="PF01408"/>
    </source>
</evidence>
<name>A0A1L7WRA0_9HELO</name>
<dbReference type="InterPro" id="IPR000683">
    <property type="entry name" value="Gfo/Idh/MocA-like_OxRdtase_N"/>
</dbReference>
<dbReference type="PANTHER" id="PTHR43708:SF1">
    <property type="entry name" value="GALACTOSE_LACTOSE METABOLISM REGULATORY PROTEIN GAL80"/>
    <property type="match status" value="1"/>
</dbReference>
<dbReference type="EMBL" id="FJOG01000006">
    <property type="protein sequence ID" value="CZR55296.1"/>
    <property type="molecule type" value="Genomic_DNA"/>
</dbReference>
<evidence type="ECO:0000313" key="3">
    <source>
        <dbReference type="EMBL" id="CZR55296.1"/>
    </source>
</evidence>
<dbReference type="InterPro" id="IPR036291">
    <property type="entry name" value="NAD(P)-bd_dom_sf"/>
</dbReference>
<dbReference type="PANTHER" id="PTHR43708">
    <property type="entry name" value="CONSERVED EXPRESSED OXIDOREDUCTASE (EUROFUNG)"/>
    <property type="match status" value="1"/>
</dbReference>
<dbReference type="GO" id="GO:0000166">
    <property type="term" value="F:nucleotide binding"/>
    <property type="evidence" value="ECO:0007669"/>
    <property type="project" value="InterPro"/>
</dbReference>
<keyword evidence="4" id="KW-1185">Reference proteome</keyword>
<evidence type="ECO:0000313" key="4">
    <source>
        <dbReference type="Proteomes" id="UP000184330"/>
    </source>
</evidence>
<dbReference type="OrthoDB" id="64915at2759"/>
<dbReference type="SUPFAM" id="SSF51735">
    <property type="entry name" value="NAD(P)-binding Rossmann-fold domains"/>
    <property type="match status" value="1"/>
</dbReference>
<dbReference type="Gene3D" id="3.40.50.720">
    <property type="entry name" value="NAD(P)-binding Rossmann-like Domain"/>
    <property type="match status" value="1"/>
</dbReference>
<dbReference type="InterPro" id="IPR055080">
    <property type="entry name" value="Gal80p-like_C"/>
</dbReference>
<feature type="domain" description="Gal80p-like C-terminal" evidence="2">
    <location>
        <begin position="145"/>
        <end position="294"/>
    </location>
</feature>
<dbReference type="Proteomes" id="UP000184330">
    <property type="component" value="Unassembled WGS sequence"/>
</dbReference>
<dbReference type="SUPFAM" id="SSF55347">
    <property type="entry name" value="Glyceraldehyde-3-phosphate dehydrogenase-like, C-terminal domain"/>
    <property type="match status" value="1"/>
</dbReference>
<reference evidence="3 4" key="1">
    <citation type="submission" date="2016-03" db="EMBL/GenBank/DDBJ databases">
        <authorList>
            <person name="Ploux O."/>
        </authorList>
    </citation>
    <scope>NUCLEOTIDE SEQUENCE [LARGE SCALE GENOMIC DNA]</scope>
    <source>
        <strain evidence="3 4">UAMH 11012</strain>
    </source>
</reference>